<accession>A0A9X1XEN9</accession>
<keyword evidence="3" id="KW-1185">Reference proteome</keyword>
<dbReference type="RefSeq" id="WP_248254477.1">
    <property type="nucleotide sequence ID" value="NZ_JAIWJX010000002.1"/>
</dbReference>
<dbReference type="EMBL" id="JAIWJX010000002">
    <property type="protein sequence ID" value="MCK6259296.1"/>
    <property type="molecule type" value="Genomic_DNA"/>
</dbReference>
<evidence type="ECO:0000313" key="3">
    <source>
        <dbReference type="Proteomes" id="UP001139011"/>
    </source>
</evidence>
<gene>
    <name evidence="2" type="ORF">LCY76_22230</name>
</gene>
<sequence>MKLLLLGSTGRVGSCVLEKAINDGHKVHVIARHPEKLAAHHENLTIHTGDATVNADLEKAMEGCEAVISALGTDGGTVLTDSIPLVIQAMMDRGIKRLVTVGTAGILESRTEPGLLRYQSSESRRRLTRAAEEHHRAYLAMKQSPLQWTIVCPTYLPDGPEIGNYRVEKDYLPMDGTQISTGDTAVFTYKQLSSNEFIKSRVGIAY</sequence>
<evidence type="ECO:0000259" key="1">
    <source>
        <dbReference type="Pfam" id="PF13460"/>
    </source>
</evidence>
<dbReference type="CDD" id="cd05244">
    <property type="entry name" value="BVR-B_like_SDR_a"/>
    <property type="match status" value="1"/>
</dbReference>
<dbReference type="Pfam" id="PF13460">
    <property type="entry name" value="NAD_binding_10"/>
    <property type="match status" value="1"/>
</dbReference>
<dbReference type="AlphaFoldDB" id="A0A9X1XEN9"/>
<reference evidence="2" key="1">
    <citation type="submission" date="2021-09" db="EMBL/GenBank/DDBJ databases">
        <title>Genome analysis of Fictibacillus sp. KIGAM418 isolated from marine sediment.</title>
        <authorList>
            <person name="Seo M.-J."/>
            <person name="Cho E.-S."/>
            <person name="Hwang C.Y."/>
        </authorList>
    </citation>
    <scope>NUCLEOTIDE SEQUENCE</scope>
    <source>
        <strain evidence="2">KIGAM418</strain>
    </source>
</reference>
<dbReference type="Proteomes" id="UP001139011">
    <property type="component" value="Unassembled WGS sequence"/>
</dbReference>
<dbReference type="GO" id="GO:0016646">
    <property type="term" value="F:oxidoreductase activity, acting on the CH-NH group of donors, NAD or NADP as acceptor"/>
    <property type="evidence" value="ECO:0007669"/>
    <property type="project" value="TreeGrafter"/>
</dbReference>
<name>A0A9X1XEN9_9BACL</name>
<dbReference type="InterPro" id="IPR051606">
    <property type="entry name" value="Polyketide_Oxido-like"/>
</dbReference>
<dbReference type="InterPro" id="IPR036291">
    <property type="entry name" value="NAD(P)-bd_dom_sf"/>
</dbReference>
<feature type="domain" description="NAD(P)-binding" evidence="1">
    <location>
        <begin position="7"/>
        <end position="193"/>
    </location>
</feature>
<organism evidence="2 3">
    <name type="scientific">Fictibacillus marinisediminis</name>
    <dbReference type="NCBI Taxonomy" id="2878389"/>
    <lineage>
        <taxon>Bacteria</taxon>
        <taxon>Bacillati</taxon>
        <taxon>Bacillota</taxon>
        <taxon>Bacilli</taxon>
        <taxon>Bacillales</taxon>
        <taxon>Fictibacillaceae</taxon>
        <taxon>Fictibacillus</taxon>
    </lineage>
</organism>
<dbReference type="Gene3D" id="3.40.50.720">
    <property type="entry name" value="NAD(P)-binding Rossmann-like Domain"/>
    <property type="match status" value="1"/>
</dbReference>
<proteinExistence type="predicted"/>
<comment type="caution">
    <text evidence="2">The sequence shown here is derived from an EMBL/GenBank/DDBJ whole genome shotgun (WGS) entry which is preliminary data.</text>
</comment>
<dbReference type="PANTHER" id="PTHR43355:SF2">
    <property type="entry name" value="FLAVIN REDUCTASE (NADPH)"/>
    <property type="match status" value="1"/>
</dbReference>
<dbReference type="PANTHER" id="PTHR43355">
    <property type="entry name" value="FLAVIN REDUCTASE (NADPH)"/>
    <property type="match status" value="1"/>
</dbReference>
<protein>
    <submittedName>
        <fullName evidence="2">SDR family oxidoreductase</fullName>
    </submittedName>
</protein>
<evidence type="ECO:0000313" key="2">
    <source>
        <dbReference type="EMBL" id="MCK6259296.1"/>
    </source>
</evidence>
<dbReference type="InterPro" id="IPR016040">
    <property type="entry name" value="NAD(P)-bd_dom"/>
</dbReference>
<dbReference type="SUPFAM" id="SSF51735">
    <property type="entry name" value="NAD(P)-binding Rossmann-fold domains"/>
    <property type="match status" value="1"/>
</dbReference>